<dbReference type="GO" id="GO:0006412">
    <property type="term" value="P:translation"/>
    <property type="evidence" value="ECO:0007669"/>
    <property type="project" value="InterPro"/>
</dbReference>
<feature type="compositionally biased region" description="Polar residues" evidence="6">
    <location>
        <begin position="63"/>
        <end position="75"/>
    </location>
</feature>
<dbReference type="OrthoDB" id="441444at2759"/>
<keyword evidence="2" id="KW-0689">Ribosomal protein</keyword>
<dbReference type="GO" id="GO:0005737">
    <property type="term" value="C:cytoplasm"/>
    <property type="evidence" value="ECO:0007669"/>
    <property type="project" value="UniProtKB-ARBA"/>
</dbReference>
<dbReference type="AlphaFoldDB" id="A0A9Q0FXV4"/>
<dbReference type="InterPro" id="IPR000589">
    <property type="entry name" value="Ribosomal_uS15"/>
</dbReference>
<dbReference type="EMBL" id="JAKUCV010003522">
    <property type="protein sequence ID" value="KAJ4838567.1"/>
    <property type="molecule type" value="Genomic_DNA"/>
</dbReference>
<gene>
    <name evidence="7" type="ORF">Tsubulata_047848</name>
</gene>
<comment type="caution">
    <text evidence="7">The sequence shown here is derived from an EMBL/GenBank/DDBJ whole genome shotgun (WGS) entry which is preliminary data.</text>
</comment>
<sequence length="457" mass="50625">MALILSRPKHRSLTNPSLFHLFSTSSSSSTPPSNEQPTPETASDSPPQSSTFSSYFGDVKASLKQQTPSNPQLQNHQVAQNFQSFRRPASVNPNPPSRVASLDEIRKNLSAFRRSTAAPPSLGSDPNSTTPSSPPQGQQQQQPQSFSFQEVYKRSVIARQDAAGRDPSGGRPRLGSPTADFDAIRASLKQMSRNPNNASPVLKPAVGETGGVKSAVVGGTEGLPSAVFGKEMKEWDRGDGKSDGSTDFVRMYSHEELGKKLRSLRPEVKGKGKEKVGFSLVEMNERLKKLRVLDSKEIDSISGLSFKSLRNSLVSIKEKSEEEAAKYSVQSLSILGRASDKDYMLEPPKPHLIEKYFHPDNMSSAEKMKIELAKVRDEFKMSESDCGSARVQVALLTMKIKHLSSVLHKKDKHSRKGLLGMVQKRKKLLKYLRRTDWDSYCLVLSRLGLRDNPDYKH</sequence>
<evidence type="ECO:0000256" key="3">
    <source>
        <dbReference type="ARBA" id="ARBA00023274"/>
    </source>
</evidence>
<dbReference type="Proteomes" id="UP001141552">
    <property type="component" value="Unassembled WGS sequence"/>
</dbReference>
<dbReference type="SMART" id="SM01387">
    <property type="entry name" value="Ribosomal_S15"/>
    <property type="match status" value="1"/>
</dbReference>
<reference evidence="7" key="1">
    <citation type="submission" date="2022-02" db="EMBL/GenBank/DDBJ databases">
        <authorList>
            <person name="Henning P.M."/>
            <person name="McCubbin A.G."/>
            <person name="Shore J.S."/>
        </authorList>
    </citation>
    <scope>NUCLEOTIDE SEQUENCE</scope>
    <source>
        <strain evidence="7">F60SS</strain>
        <tissue evidence="7">Leaves</tissue>
    </source>
</reference>
<dbReference type="Pfam" id="PF00312">
    <property type="entry name" value="Ribosomal_S15"/>
    <property type="match status" value="1"/>
</dbReference>
<dbReference type="CDD" id="cd00353">
    <property type="entry name" value="Ribosomal_S15p_S13e"/>
    <property type="match status" value="1"/>
</dbReference>
<feature type="compositionally biased region" description="Low complexity" evidence="6">
    <location>
        <begin position="23"/>
        <end position="54"/>
    </location>
</feature>
<evidence type="ECO:0000256" key="6">
    <source>
        <dbReference type="SAM" id="MobiDB-lite"/>
    </source>
</evidence>
<dbReference type="GO" id="GO:0005840">
    <property type="term" value="C:ribosome"/>
    <property type="evidence" value="ECO:0007669"/>
    <property type="project" value="UniProtKB-KW"/>
</dbReference>
<dbReference type="GO" id="GO:1990904">
    <property type="term" value="C:ribonucleoprotein complex"/>
    <property type="evidence" value="ECO:0007669"/>
    <property type="project" value="UniProtKB-KW"/>
</dbReference>
<evidence type="ECO:0000313" key="8">
    <source>
        <dbReference type="Proteomes" id="UP001141552"/>
    </source>
</evidence>
<dbReference type="GO" id="GO:0003735">
    <property type="term" value="F:structural constituent of ribosome"/>
    <property type="evidence" value="ECO:0007669"/>
    <property type="project" value="InterPro"/>
</dbReference>
<feature type="region of interest" description="Disordered" evidence="6">
    <location>
        <begin position="1"/>
        <end position="75"/>
    </location>
</feature>
<dbReference type="NCBIfam" id="TIGR00952">
    <property type="entry name" value="S15_bact"/>
    <property type="match status" value="1"/>
</dbReference>
<evidence type="ECO:0000256" key="4">
    <source>
        <dbReference type="ARBA" id="ARBA00035250"/>
    </source>
</evidence>
<reference evidence="7" key="2">
    <citation type="journal article" date="2023" name="Plants (Basel)">
        <title>Annotation of the Turnera subulata (Passifloraceae) Draft Genome Reveals the S-Locus Evolved after the Divergence of Turneroideae from Passifloroideae in a Stepwise Manner.</title>
        <authorList>
            <person name="Henning P.M."/>
            <person name="Roalson E.H."/>
            <person name="Mir W."/>
            <person name="McCubbin A.G."/>
            <person name="Shore J.S."/>
        </authorList>
    </citation>
    <scope>NUCLEOTIDE SEQUENCE</scope>
    <source>
        <strain evidence="7">F60SS</strain>
    </source>
</reference>
<keyword evidence="3" id="KW-0687">Ribonucleoprotein</keyword>
<organism evidence="7 8">
    <name type="scientific">Turnera subulata</name>
    <dbReference type="NCBI Taxonomy" id="218843"/>
    <lineage>
        <taxon>Eukaryota</taxon>
        <taxon>Viridiplantae</taxon>
        <taxon>Streptophyta</taxon>
        <taxon>Embryophyta</taxon>
        <taxon>Tracheophyta</taxon>
        <taxon>Spermatophyta</taxon>
        <taxon>Magnoliopsida</taxon>
        <taxon>eudicotyledons</taxon>
        <taxon>Gunneridae</taxon>
        <taxon>Pentapetalae</taxon>
        <taxon>rosids</taxon>
        <taxon>fabids</taxon>
        <taxon>Malpighiales</taxon>
        <taxon>Passifloraceae</taxon>
        <taxon>Turnera</taxon>
    </lineage>
</organism>
<feature type="region of interest" description="Disordered" evidence="6">
    <location>
        <begin position="114"/>
        <end position="147"/>
    </location>
</feature>
<dbReference type="PANTHER" id="PTHR47546:SF3">
    <property type="entry name" value="30S RIBOSOMAL PROTEIN S15, CHLOROPLASTIC"/>
    <property type="match status" value="1"/>
</dbReference>
<feature type="region of interest" description="Disordered" evidence="6">
    <location>
        <begin position="159"/>
        <end position="178"/>
    </location>
</feature>
<feature type="compositionally biased region" description="Low complexity" evidence="6">
    <location>
        <begin position="135"/>
        <end position="147"/>
    </location>
</feature>
<comment type="similarity">
    <text evidence="1">Belongs to the universal ribosomal protein uS15 family.</text>
</comment>
<dbReference type="HAMAP" id="MF_01343_B">
    <property type="entry name" value="Ribosomal_uS15_B"/>
    <property type="match status" value="1"/>
</dbReference>
<protein>
    <recommendedName>
        <fullName evidence="4">Small ribosomal subunit protein uS15c</fullName>
    </recommendedName>
    <alternativeName>
        <fullName evidence="5">30S ribosomal protein S15, chloroplastic</fullName>
    </alternativeName>
</protein>
<name>A0A9Q0FXV4_9ROSI</name>
<keyword evidence="8" id="KW-1185">Reference proteome</keyword>
<proteinExistence type="inferred from homology"/>
<evidence type="ECO:0000256" key="5">
    <source>
        <dbReference type="ARBA" id="ARBA00035484"/>
    </source>
</evidence>
<evidence type="ECO:0000313" key="7">
    <source>
        <dbReference type="EMBL" id="KAJ4838567.1"/>
    </source>
</evidence>
<evidence type="ECO:0000256" key="1">
    <source>
        <dbReference type="ARBA" id="ARBA00008434"/>
    </source>
</evidence>
<accession>A0A9Q0FXV4</accession>
<dbReference type="Gene3D" id="1.10.287.10">
    <property type="entry name" value="S15/NS1, RNA-binding"/>
    <property type="match status" value="1"/>
</dbReference>
<evidence type="ECO:0000256" key="2">
    <source>
        <dbReference type="ARBA" id="ARBA00022980"/>
    </source>
</evidence>
<dbReference type="InterPro" id="IPR005290">
    <property type="entry name" value="Ribosomal_uS15_bac-type"/>
</dbReference>
<dbReference type="SUPFAM" id="SSF47060">
    <property type="entry name" value="S15/NS1 RNA-binding domain"/>
    <property type="match status" value="1"/>
</dbReference>
<dbReference type="Gene3D" id="6.10.250.3130">
    <property type="match status" value="1"/>
</dbReference>
<dbReference type="InterPro" id="IPR009068">
    <property type="entry name" value="uS15_NS1_RNA-bd_sf"/>
</dbReference>
<dbReference type="PANTHER" id="PTHR47546">
    <property type="entry name" value="S15/NS1, RNA-BINDING PROTEIN"/>
    <property type="match status" value="1"/>
</dbReference>